<sequence>MRSTARYHQIHNQISTLILHSH</sequence>
<protein>
    <submittedName>
        <fullName evidence="1">Uncharacterized protein</fullName>
    </submittedName>
</protein>
<evidence type="ECO:0000313" key="1">
    <source>
        <dbReference type="EMBL" id="CAF5165275.1"/>
    </source>
</evidence>
<evidence type="ECO:0000313" key="2">
    <source>
        <dbReference type="EMBL" id="CAF5226906.1"/>
    </source>
</evidence>
<organism evidence="1 3">
    <name type="scientific">Rotaria magnacalcarata</name>
    <dbReference type="NCBI Taxonomy" id="392030"/>
    <lineage>
        <taxon>Eukaryota</taxon>
        <taxon>Metazoa</taxon>
        <taxon>Spiralia</taxon>
        <taxon>Gnathifera</taxon>
        <taxon>Rotifera</taxon>
        <taxon>Eurotatoria</taxon>
        <taxon>Bdelloidea</taxon>
        <taxon>Philodinida</taxon>
        <taxon>Philodinidae</taxon>
        <taxon>Rotaria</taxon>
    </lineage>
</organism>
<evidence type="ECO:0000313" key="3">
    <source>
        <dbReference type="Proteomes" id="UP000681967"/>
    </source>
</evidence>
<reference evidence="1" key="1">
    <citation type="submission" date="2021-02" db="EMBL/GenBank/DDBJ databases">
        <authorList>
            <person name="Nowell W R."/>
        </authorList>
    </citation>
    <scope>NUCLEOTIDE SEQUENCE</scope>
</reference>
<comment type="caution">
    <text evidence="1">The sequence shown here is derived from an EMBL/GenBank/DDBJ whole genome shotgun (WGS) entry which is preliminary data.</text>
</comment>
<name>A0A8S3GKH8_9BILA</name>
<feature type="non-terminal residue" evidence="1">
    <location>
        <position position="22"/>
    </location>
</feature>
<gene>
    <name evidence="1" type="ORF">BYL167_LOCUS75746</name>
    <name evidence="2" type="ORF">GIL414_LOCUS87366</name>
</gene>
<dbReference type="Proteomes" id="UP000681720">
    <property type="component" value="Unassembled WGS sequence"/>
</dbReference>
<dbReference type="EMBL" id="CAJOBH010271695">
    <property type="protein sequence ID" value="CAF5165275.1"/>
    <property type="molecule type" value="Genomic_DNA"/>
</dbReference>
<accession>A0A8S3GKH8</accession>
<dbReference type="Proteomes" id="UP000681967">
    <property type="component" value="Unassembled WGS sequence"/>
</dbReference>
<proteinExistence type="predicted"/>
<dbReference type="EMBL" id="CAJOBJ010379536">
    <property type="protein sequence ID" value="CAF5226906.1"/>
    <property type="molecule type" value="Genomic_DNA"/>
</dbReference>
<dbReference type="AlphaFoldDB" id="A0A8S3GKH8"/>